<sequence>MLKADLSTVADYKMASDIMHRWVVEIENRPELWKSGTFDRSLIATAREWADHYGSLIFSIIGVK</sequence>
<reference evidence="2" key="1">
    <citation type="journal article" date="2019" name="Int. J. Syst. Evol. Microbiol.">
        <title>The Global Catalogue of Microorganisms (GCM) 10K type strain sequencing project: providing services to taxonomists for standard genome sequencing and annotation.</title>
        <authorList>
            <consortium name="The Broad Institute Genomics Platform"/>
            <consortium name="The Broad Institute Genome Sequencing Center for Infectious Disease"/>
            <person name="Wu L."/>
            <person name="Ma J."/>
        </authorList>
    </citation>
    <scope>NUCLEOTIDE SEQUENCE [LARGE SCALE GENOMIC DNA]</scope>
    <source>
        <strain evidence="2">ICMP 19515</strain>
    </source>
</reference>
<dbReference type="EMBL" id="JBHRVD010000001">
    <property type="protein sequence ID" value="MFC3323180.1"/>
    <property type="molecule type" value="Genomic_DNA"/>
</dbReference>
<proteinExistence type="predicted"/>
<evidence type="ECO:0000313" key="1">
    <source>
        <dbReference type="EMBL" id="MFC3323180.1"/>
    </source>
</evidence>
<organism evidence="1 2">
    <name type="scientific">Mesorhizobium cantuariense</name>
    <dbReference type="NCBI Taxonomy" id="1300275"/>
    <lineage>
        <taxon>Bacteria</taxon>
        <taxon>Pseudomonadati</taxon>
        <taxon>Pseudomonadota</taxon>
        <taxon>Alphaproteobacteria</taxon>
        <taxon>Hyphomicrobiales</taxon>
        <taxon>Phyllobacteriaceae</taxon>
        <taxon>Mesorhizobium</taxon>
    </lineage>
</organism>
<dbReference type="RefSeq" id="WP_378979627.1">
    <property type="nucleotide sequence ID" value="NZ_JBHRVD010000001.1"/>
</dbReference>
<keyword evidence="2" id="KW-1185">Reference proteome</keyword>
<protein>
    <submittedName>
        <fullName evidence="1">Uncharacterized protein</fullName>
    </submittedName>
</protein>
<accession>A0ABV7MNC7</accession>
<dbReference type="Proteomes" id="UP001595648">
    <property type="component" value="Unassembled WGS sequence"/>
</dbReference>
<comment type="caution">
    <text evidence="1">The sequence shown here is derived from an EMBL/GenBank/DDBJ whole genome shotgun (WGS) entry which is preliminary data.</text>
</comment>
<evidence type="ECO:0000313" key="2">
    <source>
        <dbReference type="Proteomes" id="UP001595648"/>
    </source>
</evidence>
<name>A0ABV7MNC7_9HYPH</name>
<gene>
    <name evidence="1" type="ORF">ACFOJ9_15535</name>
</gene>